<dbReference type="EMBL" id="JARJLM010000080">
    <property type="protein sequence ID" value="MDF3832239.1"/>
    <property type="molecule type" value="Genomic_DNA"/>
</dbReference>
<keyword evidence="1" id="KW-0472">Membrane</keyword>
<evidence type="ECO:0000313" key="2">
    <source>
        <dbReference type="EMBL" id="MDF3832239.1"/>
    </source>
</evidence>
<comment type="caution">
    <text evidence="2">The sequence shown here is derived from an EMBL/GenBank/DDBJ whole genome shotgun (WGS) entry which is preliminary data.</text>
</comment>
<feature type="transmembrane region" description="Helical" evidence="1">
    <location>
        <begin position="130"/>
        <end position="148"/>
    </location>
</feature>
<keyword evidence="1" id="KW-0812">Transmembrane</keyword>
<proteinExistence type="predicted"/>
<keyword evidence="1" id="KW-1133">Transmembrane helix</keyword>
<dbReference type="Proteomes" id="UP001216674">
    <property type="component" value="Unassembled WGS sequence"/>
</dbReference>
<evidence type="ECO:0000313" key="3">
    <source>
        <dbReference type="Proteomes" id="UP001216674"/>
    </source>
</evidence>
<sequence length="398" mass="43536">MLPELPEPENHAESQEDDRRLGMLVALKLGDYISGEQVNEAQQRLDEDAEAELKGDTIRAMLDWLIAQGYTDQETEASATGRLMEERFDDINAQVSLLFLLRELDPLRFEKRAEALIGMALKEQKKKQRLFSAGGFAVLIVIGAYMLWPASTPSCGASNTVKAVDSIMIRARIDATLKNPLLMTDTDSQSHPRVSNYREIGYDEGNRSRGCVADLAVADEKTAIGYVIRPDEKSKSDYAVQMFPSGYVTARYDAKGLNKKLGAPLGRETISASFMAGVARLDADLATISPNYGKPLLDHGEPSTKANSILGVVPAADCRRIDGDHVSCPLLIDYRDNLLEAIGAMSLLQLKGDFVFVKDGSGWKTSDDFPKTLTQAIVERRIATVYGDAAADKLGVGQ</sequence>
<dbReference type="RefSeq" id="WP_276263895.1">
    <property type="nucleotide sequence ID" value="NZ_JARJLM010000080.1"/>
</dbReference>
<name>A0ABT6AIF3_9BURK</name>
<keyword evidence="3" id="KW-1185">Reference proteome</keyword>
<evidence type="ECO:0000256" key="1">
    <source>
        <dbReference type="SAM" id="Phobius"/>
    </source>
</evidence>
<gene>
    <name evidence="2" type="ORF">P3W85_04630</name>
</gene>
<protein>
    <submittedName>
        <fullName evidence="2">Uncharacterized protein</fullName>
    </submittedName>
</protein>
<accession>A0ABT6AIF3</accession>
<organism evidence="2 3">
    <name type="scientific">Cupriavidus basilensis</name>
    <dbReference type="NCBI Taxonomy" id="68895"/>
    <lineage>
        <taxon>Bacteria</taxon>
        <taxon>Pseudomonadati</taxon>
        <taxon>Pseudomonadota</taxon>
        <taxon>Betaproteobacteria</taxon>
        <taxon>Burkholderiales</taxon>
        <taxon>Burkholderiaceae</taxon>
        <taxon>Cupriavidus</taxon>
    </lineage>
</organism>
<reference evidence="2 3" key="1">
    <citation type="submission" date="2023-03" db="EMBL/GenBank/DDBJ databases">
        <title>Draft assemblies of triclosan tolerant bacteria isolated from returned activated sludge.</title>
        <authorList>
            <person name="Van Hamelsveld S."/>
        </authorList>
    </citation>
    <scope>NUCLEOTIDE SEQUENCE [LARGE SCALE GENOMIC DNA]</scope>
    <source>
        <strain evidence="2 3">GW210010_S58</strain>
    </source>
</reference>